<feature type="transmembrane region" description="Helical" evidence="5">
    <location>
        <begin position="96"/>
        <end position="118"/>
    </location>
</feature>
<feature type="transmembrane region" description="Helical" evidence="5">
    <location>
        <begin position="216"/>
        <end position="237"/>
    </location>
</feature>
<feature type="transmembrane region" description="Helical" evidence="5">
    <location>
        <begin position="383"/>
        <end position="403"/>
    </location>
</feature>
<evidence type="ECO:0000256" key="2">
    <source>
        <dbReference type="ARBA" id="ARBA00022692"/>
    </source>
</evidence>
<protein>
    <submittedName>
        <fullName evidence="7">Putative MFS family arabinose efflux permease</fullName>
    </submittedName>
</protein>
<dbReference type="SUPFAM" id="SSF103473">
    <property type="entry name" value="MFS general substrate transporter"/>
    <property type="match status" value="1"/>
</dbReference>
<evidence type="ECO:0000256" key="4">
    <source>
        <dbReference type="ARBA" id="ARBA00023136"/>
    </source>
</evidence>
<feature type="transmembrane region" description="Helical" evidence="5">
    <location>
        <begin position="7"/>
        <end position="27"/>
    </location>
</feature>
<evidence type="ECO:0000259" key="6">
    <source>
        <dbReference type="PROSITE" id="PS50850"/>
    </source>
</evidence>
<evidence type="ECO:0000256" key="5">
    <source>
        <dbReference type="SAM" id="Phobius"/>
    </source>
</evidence>
<feature type="transmembrane region" description="Helical" evidence="5">
    <location>
        <begin position="285"/>
        <end position="303"/>
    </location>
</feature>
<feature type="transmembrane region" description="Helical" evidence="5">
    <location>
        <begin position="47"/>
        <end position="66"/>
    </location>
</feature>
<sequence>MTPRSLLTFVLLSMTGGVIFQVAYIRFVFLDATTAALGLTGQEYGTVVSVFGATATIMYFFGGWFADRFSPRLLICIALVGVGLCDLYIATTPGLVGIMAAHVVMAVLSTGLYWSALVKSIGLLAEPGSQGRFFGFLEGIRGATSTVVGLIGTAVVAAAIVPSAGVLTLIRIYGVLCFVLAAVILLAVREDRARLADAESTSVSLGQLLLAAKNPFTWLIGLTIAMAFTFYTTLGYFSPLLEHSFGVGVAAIGVIGVIRSYVFQFVAGPIGGIVVDKVTKSSTRFLGWMFLASSAMALGFLVLPKRPGLIVAALGLLLLLCLAVFMSRGVYWATVGELGIPASQRGGVIGLASGLAYLPDAFLPALCAWWIGDPAAGVPEQGGGYSTLFAVLVVAGLAGFALTRVTIRVAARRPLVAVPV</sequence>
<feature type="transmembrane region" description="Helical" evidence="5">
    <location>
        <begin position="166"/>
        <end position="188"/>
    </location>
</feature>
<dbReference type="InterPro" id="IPR036259">
    <property type="entry name" value="MFS_trans_sf"/>
</dbReference>
<reference evidence="7 8" key="1">
    <citation type="submission" date="2018-10" db="EMBL/GenBank/DDBJ databases">
        <title>Sequencing the genomes of 1000 actinobacteria strains.</title>
        <authorList>
            <person name="Klenk H.-P."/>
        </authorList>
    </citation>
    <scope>NUCLEOTIDE SEQUENCE [LARGE SCALE GENOMIC DNA]</scope>
    <source>
        <strain evidence="7 8">DSM 17894</strain>
    </source>
</reference>
<keyword evidence="8" id="KW-1185">Reference proteome</keyword>
<dbReference type="CDD" id="cd06174">
    <property type="entry name" value="MFS"/>
    <property type="match status" value="1"/>
</dbReference>
<organism evidence="7 8">
    <name type="scientific">Frondihabitans australicus</name>
    <dbReference type="NCBI Taxonomy" id="386892"/>
    <lineage>
        <taxon>Bacteria</taxon>
        <taxon>Bacillati</taxon>
        <taxon>Actinomycetota</taxon>
        <taxon>Actinomycetes</taxon>
        <taxon>Micrococcales</taxon>
        <taxon>Microbacteriaceae</taxon>
        <taxon>Frondihabitans</taxon>
    </lineage>
</organism>
<proteinExistence type="predicted"/>
<dbReference type="Proteomes" id="UP000280008">
    <property type="component" value="Unassembled WGS sequence"/>
</dbReference>
<dbReference type="Gene3D" id="1.20.1250.20">
    <property type="entry name" value="MFS general substrate transporter like domains"/>
    <property type="match status" value="2"/>
</dbReference>
<dbReference type="InterPro" id="IPR020846">
    <property type="entry name" value="MFS_dom"/>
</dbReference>
<comment type="subcellular location">
    <subcellularLocation>
        <location evidence="1">Cell membrane</location>
        <topology evidence="1">Multi-pass membrane protein</topology>
    </subcellularLocation>
</comment>
<dbReference type="PROSITE" id="PS50850">
    <property type="entry name" value="MFS"/>
    <property type="match status" value="1"/>
</dbReference>
<evidence type="ECO:0000256" key="3">
    <source>
        <dbReference type="ARBA" id="ARBA00022989"/>
    </source>
</evidence>
<feature type="transmembrane region" description="Helical" evidence="5">
    <location>
        <begin position="309"/>
        <end position="327"/>
    </location>
</feature>
<dbReference type="GO" id="GO:0022857">
    <property type="term" value="F:transmembrane transporter activity"/>
    <property type="evidence" value="ECO:0007669"/>
    <property type="project" value="InterPro"/>
</dbReference>
<keyword evidence="4 5" id="KW-0472">Membrane</keyword>
<accession>A0A495IHD8</accession>
<keyword evidence="2 5" id="KW-0812">Transmembrane</keyword>
<feature type="domain" description="Major facilitator superfamily (MFS) profile" evidence="6">
    <location>
        <begin position="1"/>
        <end position="413"/>
    </location>
</feature>
<evidence type="ECO:0000313" key="7">
    <source>
        <dbReference type="EMBL" id="RKR75423.1"/>
    </source>
</evidence>
<dbReference type="InterPro" id="IPR011701">
    <property type="entry name" value="MFS"/>
</dbReference>
<dbReference type="Pfam" id="PF07690">
    <property type="entry name" value="MFS_1"/>
    <property type="match status" value="1"/>
</dbReference>
<evidence type="ECO:0000313" key="8">
    <source>
        <dbReference type="Proteomes" id="UP000280008"/>
    </source>
</evidence>
<dbReference type="AlphaFoldDB" id="A0A495IHD8"/>
<evidence type="ECO:0000256" key="1">
    <source>
        <dbReference type="ARBA" id="ARBA00004651"/>
    </source>
</evidence>
<feature type="transmembrane region" description="Helical" evidence="5">
    <location>
        <begin position="139"/>
        <end position="160"/>
    </location>
</feature>
<dbReference type="EMBL" id="RBKS01000001">
    <property type="protein sequence ID" value="RKR75423.1"/>
    <property type="molecule type" value="Genomic_DNA"/>
</dbReference>
<feature type="transmembrane region" description="Helical" evidence="5">
    <location>
        <begin position="249"/>
        <end position="273"/>
    </location>
</feature>
<gene>
    <name evidence="7" type="ORF">C8E83_2571</name>
</gene>
<dbReference type="GO" id="GO:0005886">
    <property type="term" value="C:plasma membrane"/>
    <property type="evidence" value="ECO:0007669"/>
    <property type="project" value="UniProtKB-SubCell"/>
</dbReference>
<dbReference type="RefSeq" id="WP_170159934.1">
    <property type="nucleotide sequence ID" value="NZ_RBKS01000001.1"/>
</dbReference>
<comment type="caution">
    <text evidence="7">The sequence shown here is derived from an EMBL/GenBank/DDBJ whole genome shotgun (WGS) entry which is preliminary data.</text>
</comment>
<keyword evidence="3 5" id="KW-1133">Transmembrane helix</keyword>
<feature type="transmembrane region" description="Helical" evidence="5">
    <location>
        <begin position="348"/>
        <end position="371"/>
    </location>
</feature>
<feature type="transmembrane region" description="Helical" evidence="5">
    <location>
        <begin position="73"/>
        <end position="90"/>
    </location>
</feature>
<name>A0A495IHD8_9MICO</name>